<dbReference type="SUPFAM" id="SSF63418">
    <property type="entry name" value="MurE/MurF N-terminal domain"/>
    <property type="match status" value="1"/>
</dbReference>
<dbReference type="InterPro" id="IPR036615">
    <property type="entry name" value="Mur_ligase_C_dom_sf"/>
</dbReference>
<dbReference type="Pfam" id="PF08245">
    <property type="entry name" value="Mur_ligase_M"/>
    <property type="match status" value="1"/>
</dbReference>
<keyword evidence="2" id="KW-0131">Cell cycle</keyword>
<feature type="domain" description="Mur ligase C-terminal" evidence="3">
    <location>
        <begin position="356"/>
        <end position="493"/>
    </location>
</feature>
<evidence type="ECO:0000313" key="5">
    <source>
        <dbReference type="EMBL" id="MBM6699828.1"/>
    </source>
</evidence>
<proteinExistence type="predicted"/>
<evidence type="ECO:0000313" key="6">
    <source>
        <dbReference type="Proteomes" id="UP000718821"/>
    </source>
</evidence>
<dbReference type="PANTHER" id="PTHR23135:SF4">
    <property type="entry name" value="UDP-N-ACETYLMURAMOYL-L-ALANYL-D-GLUTAMATE--2,6-DIAMINOPIMELATE LIGASE MURE HOMOLOG, CHLOROPLASTIC"/>
    <property type="match status" value="1"/>
</dbReference>
<dbReference type="AlphaFoldDB" id="A0A939B9S2"/>
<dbReference type="Proteomes" id="UP000718821">
    <property type="component" value="Unassembled WGS sequence"/>
</dbReference>
<dbReference type="Pfam" id="PF02875">
    <property type="entry name" value="Mur_ligase_C"/>
    <property type="match status" value="1"/>
</dbReference>
<keyword evidence="5" id="KW-0436">Ligase</keyword>
<dbReference type="Gene3D" id="3.40.1390.10">
    <property type="entry name" value="MurE/MurF, N-terminal domain"/>
    <property type="match status" value="1"/>
</dbReference>
<name>A0A939B9S2_9BIFI</name>
<dbReference type="InterPro" id="IPR036565">
    <property type="entry name" value="Mur-like_cat_sf"/>
</dbReference>
<evidence type="ECO:0000259" key="4">
    <source>
        <dbReference type="Pfam" id="PF08245"/>
    </source>
</evidence>
<organism evidence="5 6">
    <name type="scientific">Bifidobacterium pullorum subsp. saeculare</name>
    <dbReference type="NCBI Taxonomy" id="78257"/>
    <lineage>
        <taxon>Bacteria</taxon>
        <taxon>Bacillati</taxon>
        <taxon>Actinomycetota</taxon>
        <taxon>Actinomycetes</taxon>
        <taxon>Bifidobacteriales</taxon>
        <taxon>Bifidobacteriaceae</taxon>
        <taxon>Bifidobacterium</taxon>
    </lineage>
</organism>
<dbReference type="SUPFAM" id="SSF53244">
    <property type="entry name" value="MurD-like peptide ligases, peptide-binding domain"/>
    <property type="match status" value="1"/>
</dbReference>
<dbReference type="GO" id="GO:0005524">
    <property type="term" value="F:ATP binding"/>
    <property type="evidence" value="ECO:0007669"/>
    <property type="project" value="InterPro"/>
</dbReference>
<feature type="domain" description="Mur ligase central" evidence="4">
    <location>
        <begin position="125"/>
        <end position="334"/>
    </location>
</feature>
<dbReference type="SUPFAM" id="SSF53623">
    <property type="entry name" value="MurD-like peptide ligases, catalytic domain"/>
    <property type="match status" value="1"/>
</dbReference>
<gene>
    <name evidence="5" type="ORF">H7U32_05765</name>
</gene>
<evidence type="ECO:0000259" key="3">
    <source>
        <dbReference type="Pfam" id="PF02875"/>
    </source>
</evidence>
<dbReference type="EMBL" id="JACLYU010000009">
    <property type="protein sequence ID" value="MBM6699828.1"/>
    <property type="molecule type" value="Genomic_DNA"/>
</dbReference>
<protein>
    <submittedName>
        <fullName evidence="5">UDP-N-acetylmuramoyl-L-alanyl-D-glutamate--2, 6-diaminopimelate ligase</fullName>
    </submittedName>
</protein>
<reference evidence="5" key="1">
    <citation type="submission" date="2020-08" db="EMBL/GenBank/DDBJ databases">
        <authorList>
            <person name="Cejkova D."/>
            <person name="Kubasova T."/>
            <person name="Jahodarova E."/>
            <person name="Rychlik I."/>
        </authorList>
    </citation>
    <scope>NUCLEOTIDE SEQUENCE</scope>
    <source>
        <strain evidence="5">An836</strain>
    </source>
</reference>
<dbReference type="InterPro" id="IPR035911">
    <property type="entry name" value="MurE/MurF_N"/>
</dbReference>
<dbReference type="Gene3D" id="3.40.1190.10">
    <property type="entry name" value="Mur-like, catalytic domain"/>
    <property type="match status" value="1"/>
</dbReference>
<reference evidence="5" key="2">
    <citation type="journal article" date="2021" name="Sci. Rep.">
        <title>The distribution of antibiotic resistance genes in chicken gut microbiota commensals.</title>
        <authorList>
            <person name="Juricova H."/>
            <person name="Matiasovicova J."/>
            <person name="Kubasova T."/>
            <person name="Cejkova D."/>
            <person name="Rychlik I."/>
        </authorList>
    </citation>
    <scope>NUCLEOTIDE SEQUENCE</scope>
    <source>
        <strain evidence="5">An836</strain>
    </source>
</reference>
<dbReference type="GO" id="GO:0016881">
    <property type="term" value="F:acid-amino acid ligase activity"/>
    <property type="evidence" value="ECO:0007669"/>
    <property type="project" value="InterPro"/>
</dbReference>
<dbReference type="GO" id="GO:0051301">
    <property type="term" value="P:cell division"/>
    <property type="evidence" value="ECO:0007669"/>
    <property type="project" value="UniProtKB-KW"/>
</dbReference>
<dbReference type="Gene3D" id="3.90.190.20">
    <property type="entry name" value="Mur ligase, C-terminal domain"/>
    <property type="match status" value="1"/>
</dbReference>
<keyword evidence="1" id="KW-0132">Cell division</keyword>
<keyword evidence="6" id="KW-1185">Reference proteome</keyword>
<dbReference type="PANTHER" id="PTHR23135">
    <property type="entry name" value="MUR LIGASE FAMILY MEMBER"/>
    <property type="match status" value="1"/>
</dbReference>
<dbReference type="InterPro" id="IPR004101">
    <property type="entry name" value="Mur_ligase_C"/>
</dbReference>
<evidence type="ECO:0000256" key="2">
    <source>
        <dbReference type="ARBA" id="ARBA00023306"/>
    </source>
</evidence>
<accession>A0A939B9S2</accession>
<comment type="caution">
    <text evidence="5">The sequence shown here is derived from an EMBL/GenBank/DDBJ whole genome shotgun (WGS) entry which is preliminary data.</text>
</comment>
<dbReference type="RefSeq" id="WP_204468868.1">
    <property type="nucleotide sequence ID" value="NZ_JACLYU010000009.1"/>
</dbReference>
<dbReference type="InterPro" id="IPR013221">
    <property type="entry name" value="Mur_ligase_cen"/>
</dbReference>
<evidence type="ECO:0000256" key="1">
    <source>
        <dbReference type="ARBA" id="ARBA00022618"/>
    </source>
</evidence>
<sequence>MAITLRSVVELLRGHGLLREIIHGDLWTLDPDRLDGVDVDAPIPAITYDTREVVPGTLLFIKGRFQPEFLDGIDAKGLGLYVAEAEYAGRTAAPGVIVNNVHQAMSLVAAEFYGRPQDRLTLVGVTGTKGKTTTNYFVHAILNAYSGGHAAMMSSIACCLDGRTWEPSHLTTPEPLDSLRMMRRAVDAGMRYLVMEVSSQAYKVFRVHGITFDVAAFLNISPDHISPIEHPTFEDYFFCKRQIIANCRRLVLGADSAHHGLLMEEAARHGVPVTQFAVREAGAGAEGVDVVARPDPAVKTGFTVTVGGRDLGLVELDMLGEFNFANAAAAIALAQAAGVPADDPAMRAVGRVQVPGRMERIPGGENLLVFVDFAHNYLSTKALVDEMERVYGDRDPRITLVAGTTGGKAIDRREGIVKGALGRAAVFEFTLDDPNFEDPRKICDEMASFVTDPKAEVRINIDRTAAIGEAIAGARADAEATGRLNIVLVIGKGHETRNIIDGKAVAWPGDAVVVRRVLEG</sequence>